<organism evidence="1 2">
    <name type="scientific">Sagittula salina</name>
    <dbReference type="NCBI Taxonomy" id="2820268"/>
    <lineage>
        <taxon>Bacteria</taxon>
        <taxon>Pseudomonadati</taxon>
        <taxon>Pseudomonadota</taxon>
        <taxon>Alphaproteobacteria</taxon>
        <taxon>Rhodobacterales</taxon>
        <taxon>Roseobacteraceae</taxon>
        <taxon>Sagittula</taxon>
    </lineage>
</organism>
<gene>
    <name evidence="1" type="ORF">J5474_04460</name>
</gene>
<sequence>MPIARYYAPDGAYAICVYTGIIDRATIRDHLVDHVADPLHRATMPEISDLRNIEDLQLDFGSMRGVVREKNDAYRVQKTISVFAPGDVAFGVARIYQSLAEADGGIQVSVFRTEAETLAFHDFAAESIAELLKGCVAREVREQPTAATLDPEASVDDDLLPKRRLSGSVIP</sequence>
<keyword evidence="2" id="KW-1185">Reference proteome</keyword>
<dbReference type="RefSeq" id="WP_209359609.1">
    <property type="nucleotide sequence ID" value="NZ_JAGISH010000002.1"/>
</dbReference>
<dbReference type="AlphaFoldDB" id="A0A940RZ94"/>
<dbReference type="Proteomes" id="UP000675940">
    <property type="component" value="Unassembled WGS sequence"/>
</dbReference>
<evidence type="ECO:0000313" key="2">
    <source>
        <dbReference type="Proteomes" id="UP000675940"/>
    </source>
</evidence>
<protein>
    <submittedName>
        <fullName evidence="1">Uncharacterized protein</fullName>
    </submittedName>
</protein>
<proteinExistence type="predicted"/>
<accession>A0A940RZ94</accession>
<dbReference type="EMBL" id="JAGISH010000002">
    <property type="protein sequence ID" value="MBP0481743.1"/>
    <property type="molecule type" value="Genomic_DNA"/>
</dbReference>
<evidence type="ECO:0000313" key="1">
    <source>
        <dbReference type="EMBL" id="MBP0481743.1"/>
    </source>
</evidence>
<comment type="caution">
    <text evidence="1">The sequence shown here is derived from an EMBL/GenBank/DDBJ whole genome shotgun (WGS) entry which is preliminary data.</text>
</comment>
<reference evidence="1" key="1">
    <citation type="submission" date="2021-03" db="EMBL/GenBank/DDBJ databases">
        <title>Sagittula salina sp. nov. strain M10.9X isolated from the marine waste.</title>
        <authorList>
            <person name="Satari L."/>
            <person name="Molina-Menor E."/>
            <person name="Vidal-Verdu A."/>
            <person name="Pascual J."/>
            <person name="Pereto J."/>
            <person name="Porcar M."/>
        </authorList>
    </citation>
    <scope>NUCLEOTIDE SEQUENCE</scope>
    <source>
        <strain evidence="1">M10.9X</strain>
    </source>
</reference>
<name>A0A940RZ94_9RHOB</name>